<gene>
    <name evidence="3" type="ORF">LK12_04850</name>
</gene>
<reference evidence="3 4" key="1">
    <citation type="submission" date="2014-10" db="EMBL/GenBank/DDBJ databases">
        <title>Genome sequence of Novosphingobium malaysiense MUSC 273(T).</title>
        <authorList>
            <person name="Lee L.-H."/>
        </authorList>
    </citation>
    <scope>NUCLEOTIDE SEQUENCE [LARGE SCALE GENOMIC DNA]</scope>
    <source>
        <strain evidence="3 4">MUSC 273</strain>
    </source>
</reference>
<dbReference type="InterPro" id="IPR003423">
    <property type="entry name" value="OMP_efflux"/>
</dbReference>
<comment type="caution">
    <text evidence="3">The sequence shown here is derived from an EMBL/GenBank/DDBJ whole genome shotgun (WGS) entry which is preliminary data.</text>
</comment>
<sequence length="446" mass="47936">MKRLPLLTIVLLAGCASYAPHPLAPEPAVLSTPVAAVLEKRASAVQRPWLNPVNVDLAAPLTPEAIAAITVTNDPDLIAQRTRAGVSGAQVFAAGLLPDPTFSAGANSVLSGPDSMLDVSGALGFDLNALRTRAVRRAEAKAQARSVRLDLAWAEWQAAGDARLQAVRIQALKQRRVLARASQESAQSLLERIVRAVTRGDLASSRLQAARLDVLNADDTLQTAKKNLASAQAQLLRRLGLPPGTALRLADQGLHDAVPPSTAQLFALAKANRMDLAALRQGYAAQEATVHRAVLEQFPNLTLTLNGQRDSAGNVLVGPAVDFTLPLWNRNRGTIAVERATRDALRAEYDARLFQTRSDIAEAETGIAIARQRRAVALAGLDELERQATASKLAAERGDLSWDTAQSTLQALRDRRMQIVQAEQDLSEQMIALELLTGTPREAWPR</sequence>
<dbReference type="InterPro" id="IPR010131">
    <property type="entry name" value="MdtP/NodT-like"/>
</dbReference>
<evidence type="ECO:0000256" key="1">
    <source>
        <dbReference type="ARBA" id="ARBA00007613"/>
    </source>
</evidence>
<keyword evidence="4" id="KW-1185">Reference proteome</keyword>
<evidence type="ECO:0000313" key="4">
    <source>
        <dbReference type="Proteomes" id="UP000031057"/>
    </source>
</evidence>
<dbReference type="PANTHER" id="PTHR30203:SF24">
    <property type="entry name" value="BLR4935 PROTEIN"/>
    <property type="match status" value="1"/>
</dbReference>
<comment type="similarity">
    <text evidence="1">Belongs to the outer membrane factor (OMF) (TC 1.B.17) family.</text>
</comment>
<dbReference type="AlphaFoldDB" id="A0A0B1ZWP1"/>
<dbReference type="Pfam" id="PF02321">
    <property type="entry name" value="OEP"/>
    <property type="match status" value="1"/>
</dbReference>
<keyword evidence="2" id="KW-0732">Signal</keyword>
<protein>
    <submittedName>
        <fullName evidence="3">Transporter</fullName>
    </submittedName>
</protein>
<feature type="signal peptide" evidence="2">
    <location>
        <begin position="1"/>
        <end position="18"/>
    </location>
</feature>
<dbReference type="STRING" id="1348853.LK12_04850"/>
<dbReference type="SUPFAM" id="SSF56954">
    <property type="entry name" value="Outer membrane efflux proteins (OEP)"/>
    <property type="match status" value="1"/>
</dbReference>
<dbReference type="PROSITE" id="PS51257">
    <property type="entry name" value="PROKAR_LIPOPROTEIN"/>
    <property type="match status" value="1"/>
</dbReference>
<dbReference type="RefSeq" id="WP_039279840.1">
    <property type="nucleotide sequence ID" value="NZ_JTDI01000001.1"/>
</dbReference>
<dbReference type="Gene3D" id="1.20.1600.10">
    <property type="entry name" value="Outer membrane efflux proteins (OEP)"/>
    <property type="match status" value="1"/>
</dbReference>
<evidence type="ECO:0000256" key="2">
    <source>
        <dbReference type="SAM" id="SignalP"/>
    </source>
</evidence>
<dbReference type="GO" id="GO:0015562">
    <property type="term" value="F:efflux transmembrane transporter activity"/>
    <property type="evidence" value="ECO:0007669"/>
    <property type="project" value="InterPro"/>
</dbReference>
<proteinExistence type="inferred from homology"/>
<dbReference type="Proteomes" id="UP000031057">
    <property type="component" value="Unassembled WGS sequence"/>
</dbReference>
<organism evidence="3 4">
    <name type="scientific">Novosphingobium malaysiense</name>
    <dbReference type="NCBI Taxonomy" id="1348853"/>
    <lineage>
        <taxon>Bacteria</taxon>
        <taxon>Pseudomonadati</taxon>
        <taxon>Pseudomonadota</taxon>
        <taxon>Alphaproteobacteria</taxon>
        <taxon>Sphingomonadales</taxon>
        <taxon>Sphingomonadaceae</taxon>
        <taxon>Novosphingobium</taxon>
    </lineage>
</organism>
<dbReference type="EMBL" id="JTDI01000001">
    <property type="protein sequence ID" value="KHK93572.1"/>
    <property type="molecule type" value="Genomic_DNA"/>
</dbReference>
<name>A0A0B1ZWP1_9SPHN</name>
<dbReference type="OrthoDB" id="9791261at2"/>
<evidence type="ECO:0000313" key="3">
    <source>
        <dbReference type="EMBL" id="KHK93572.1"/>
    </source>
</evidence>
<dbReference type="PANTHER" id="PTHR30203">
    <property type="entry name" value="OUTER MEMBRANE CATION EFFLUX PROTEIN"/>
    <property type="match status" value="1"/>
</dbReference>
<feature type="chain" id="PRO_5002065693" evidence="2">
    <location>
        <begin position="19"/>
        <end position="446"/>
    </location>
</feature>
<accession>A0A0B1ZWP1</accession>